<comment type="caution">
    <text evidence="1">The sequence shown here is derived from an EMBL/GenBank/DDBJ whole genome shotgun (WGS) entry which is preliminary data.</text>
</comment>
<dbReference type="EMBL" id="CAJPWZ010001803">
    <property type="protein sequence ID" value="CAG2224369.1"/>
    <property type="molecule type" value="Genomic_DNA"/>
</dbReference>
<reference evidence="1" key="1">
    <citation type="submission" date="2021-03" db="EMBL/GenBank/DDBJ databases">
        <authorList>
            <person name="Bekaert M."/>
        </authorList>
    </citation>
    <scope>NUCLEOTIDE SEQUENCE</scope>
</reference>
<proteinExistence type="predicted"/>
<dbReference type="Proteomes" id="UP000683360">
    <property type="component" value="Unassembled WGS sequence"/>
</dbReference>
<gene>
    <name evidence="1" type="ORF">MEDL_37565</name>
</gene>
<organism evidence="1 2">
    <name type="scientific">Mytilus edulis</name>
    <name type="common">Blue mussel</name>
    <dbReference type="NCBI Taxonomy" id="6550"/>
    <lineage>
        <taxon>Eukaryota</taxon>
        <taxon>Metazoa</taxon>
        <taxon>Spiralia</taxon>
        <taxon>Lophotrochozoa</taxon>
        <taxon>Mollusca</taxon>
        <taxon>Bivalvia</taxon>
        <taxon>Autobranchia</taxon>
        <taxon>Pteriomorphia</taxon>
        <taxon>Mytilida</taxon>
        <taxon>Mytiloidea</taxon>
        <taxon>Mytilidae</taxon>
        <taxon>Mytilinae</taxon>
        <taxon>Mytilus</taxon>
    </lineage>
</organism>
<evidence type="ECO:0000313" key="1">
    <source>
        <dbReference type="EMBL" id="CAG2224369.1"/>
    </source>
</evidence>
<dbReference type="OrthoDB" id="6100900at2759"/>
<protein>
    <submittedName>
        <fullName evidence="1">Uncharacterized protein</fullName>
    </submittedName>
</protein>
<sequence>MYNYINRHWKNYYTDISKLYRKISYLSVREYHSVYQHPLIYIKPSSSRDINCLPIKLKLISGTYFLQENRSKFNHINVEATSLLCGQEVKDLPHFLLKCSLLESIRKAFLEDLKKERHNLNSREMEYLTENDKIKIILDCSYLLKENVGHSRYVYNIHKAR</sequence>
<keyword evidence="2" id="KW-1185">Reference proteome</keyword>
<evidence type="ECO:0000313" key="2">
    <source>
        <dbReference type="Proteomes" id="UP000683360"/>
    </source>
</evidence>
<name>A0A8S3SXH6_MYTED</name>
<dbReference type="AlphaFoldDB" id="A0A8S3SXH6"/>
<accession>A0A8S3SXH6</accession>